<dbReference type="AlphaFoldDB" id="A0A392STL9"/>
<dbReference type="EMBL" id="LXQA010443941">
    <property type="protein sequence ID" value="MCI52208.1"/>
    <property type="molecule type" value="Genomic_DNA"/>
</dbReference>
<reference evidence="1 2" key="1">
    <citation type="journal article" date="2018" name="Front. Plant Sci.">
        <title>Red Clover (Trifolium pratense) and Zigzag Clover (T. medium) - A Picture of Genomic Similarities and Differences.</title>
        <authorList>
            <person name="Dluhosova J."/>
            <person name="Istvanek J."/>
            <person name="Nedelnik J."/>
            <person name="Repkova J."/>
        </authorList>
    </citation>
    <scope>NUCLEOTIDE SEQUENCE [LARGE SCALE GENOMIC DNA]</scope>
    <source>
        <strain evidence="2">cv. 10/8</strain>
        <tissue evidence="1">Leaf</tissue>
    </source>
</reference>
<protein>
    <submittedName>
        <fullName evidence="1">Uncharacterized protein</fullName>
    </submittedName>
</protein>
<keyword evidence="2" id="KW-1185">Reference proteome</keyword>
<sequence>VLAPHAQNWSAGAACCASCAGSSTSCADCIPSAIMC</sequence>
<proteinExistence type="predicted"/>
<name>A0A392STL9_9FABA</name>
<accession>A0A392STL9</accession>
<comment type="caution">
    <text evidence="1">The sequence shown here is derived from an EMBL/GenBank/DDBJ whole genome shotgun (WGS) entry which is preliminary data.</text>
</comment>
<feature type="non-terminal residue" evidence="1">
    <location>
        <position position="1"/>
    </location>
</feature>
<dbReference type="Proteomes" id="UP000265520">
    <property type="component" value="Unassembled WGS sequence"/>
</dbReference>
<organism evidence="1 2">
    <name type="scientific">Trifolium medium</name>
    <dbReference type="NCBI Taxonomy" id="97028"/>
    <lineage>
        <taxon>Eukaryota</taxon>
        <taxon>Viridiplantae</taxon>
        <taxon>Streptophyta</taxon>
        <taxon>Embryophyta</taxon>
        <taxon>Tracheophyta</taxon>
        <taxon>Spermatophyta</taxon>
        <taxon>Magnoliopsida</taxon>
        <taxon>eudicotyledons</taxon>
        <taxon>Gunneridae</taxon>
        <taxon>Pentapetalae</taxon>
        <taxon>rosids</taxon>
        <taxon>fabids</taxon>
        <taxon>Fabales</taxon>
        <taxon>Fabaceae</taxon>
        <taxon>Papilionoideae</taxon>
        <taxon>50 kb inversion clade</taxon>
        <taxon>NPAAA clade</taxon>
        <taxon>Hologalegina</taxon>
        <taxon>IRL clade</taxon>
        <taxon>Trifolieae</taxon>
        <taxon>Trifolium</taxon>
    </lineage>
</organism>
<evidence type="ECO:0000313" key="2">
    <source>
        <dbReference type="Proteomes" id="UP000265520"/>
    </source>
</evidence>
<evidence type="ECO:0000313" key="1">
    <source>
        <dbReference type="EMBL" id="MCI52208.1"/>
    </source>
</evidence>